<gene>
    <name evidence="7" type="primary">CDH-1_4</name>
    <name evidence="7" type="ORF">LCER1_G009270</name>
</gene>
<comment type="caution">
    <text evidence="7">The sequence shown here is derived from an EMBL/GenBank/DDBJ whole genome shotgun (WGS) entry which is preliminary data.</text>
</comment>
<dbReference type="AlphaFoldDB" id="A0A7D8UVA5"/>
<comment type="similarity">
    <text evidence="1 3">Belongs to the GMC oxidoreductase family.</text>
</comment>
<sequence length="562" mass="60077">MLFAKDFLLAIPALAAAVTADWTTETYEAIIVGSGPAGIIVATRMAEAGLQTLLLEAGGPSYGITGGDLDARRPSWLHDTNLSRVDVPGLYKSIYATNDGLTCSLNSYGGCTIGGSSAINAGLFFKPPASDWDLYFPEGWHSADVETANQRLTLRQPSTDNTSRDQVRYLQTGYDAARKWIVDGLGFKDVDLNAQANEKTEVFGHPVFDYADGQRGGPVVSYLQLALKTPNFQIQTNVTVLRVERNLTQATGVYANITGVERVISLKPNGRIILSSGAIQSPKLLMMSGIGDPAVLSKIQAAGKMSTDLHSGDWINSTAIGAGLFDNPNTFIELEGPSIQSYVYSYDSPIVADAQAYVQSRNGPYAFASETAVFFDTLTRDDGSNVTFQGTIDSAGYQDYQSNNTITLNIYGTAGMKSKGSVVLNEQADFAPGADKNVYYSDITDAEDIAGFIYKIFQKLPGSGLESLNIPQNATKADIQTYITTYSAYALGSVNHWSSSCRIGACVDGQTRVIGMDNLHVVDGSIVAPLSVNPQYGIMVAAEKGSELILALYGRSINGTSG</sequence>
<dbReference type="OrthoDB" id="413885at2759"/>
<comment type="cofactor">
    <cofactor evidence="2">
        <name>FAD</name>
        <dbReference type="ChEBI" id="CHEBI:57692"/>
    </cofactor>
</comment>
<dbReference type="InterPro" id="IPR053208">
    <property type="entry name" value="GMC_Oxidoreductase_CD"/>
</dbReference>
<dbReference type="GO" id="GO:0016614">
    <property type="term" value="F:oxidoreductase activity, acting on CH-OH group of donors"/>
    <property type="evidence" value="ECO:0007669"/>
    <property type="project" value="InterPro"/>
</dbReference>
<feature type="signal peptide" evidence="4">
    <location>
        <begin position="1"/>
        <end position="20"/>
    </location>
</feature>
<evidence type="ECO:0000313" key="7">
    <source>
        <dbReference type="EMBL" id="TVY46771.1"/>
    </source>
</evidence>
<proteinExistence type="inferred from homology"/>
<dbReference type="SUPFAM" id="SSF54373">
    <property type="entry name" value="FAD-linked reductases, C-terminal domain"/>
    <property type="match status" value="1"/>
</dbReference>
<dbReference type="InterPro" id="IPR036188">
    <property type="entry name" value="FAD/NAD-bd_sf"/>
</dbReference>
<name>A0A7D8UVA5_9HELO</name>
<reference evidence="7 8" key="1">
    <citation type="submission" date="2018-05" db="EMBL/GenBank/DDBJ databases">
        <title>Whole genome sequencing for identification of molecular markers to develop diagnostic detection tools for the regulated plant pathogen Lachnellula willkommii.</title>
        <authorList>
            <person name="Giroux E."/>
            <person name="Bilodeau G."/>
        </authorList>
    </citation>
    <scope>NUCLEOTIDE SEQUENCE [LARGE SCALE GENOMIC DNA]</scope>
    <source>
        <strain evidence="7 8">CBS 625.97</strain>
    </source>
</reference>
<feature type="domain" description="Glucose-methanol-choline oxidoreductase N-terminal" evidence="6">
    <location>
        <begin position="277"/>
        <end position="291"/>
    </location>
</feature>
<evidence type="ECO:0000256" key="3">
    <source>
        <dbReference type="RuleBase" id="RU003968"/>
    </source>
</evidence>
<dbReference type="SUPFAM" id="SSF51905">
    <property type="entry name" value="FAD/NAD(P)-binding domain"/>
    <property type="match status" value="1"/>
</dbReference>
<keyword evidence="3" id="KW-0285">Flavoprotein</keyword>
<keyword evidence="4" id="KW-0732">Signal</keyword>
<dbReference type="Gene3D" id="3.30.410.10">
    <property type="entry name" value="Cholesterol Oxidase, domain 2"/>
    <property type="match status" value="1"/>
</dbReference>
<feature type="chain" id="PRO_5028880391" evidence="4">
    <location>
        <begin position="21"/>
        <end position="562"/>
    </location>
</feature>
<feature type="binding site" evidence="2">
    <location>
        <position position="524"/>
    </location>
    <ligand>
        <name>FAD</name>
        <dbReference type="ChEBI" id="CHEBI:57692"/>
    </ligand>
</feature>
<dbReference type="EMBL" id="QGMG01001563">
    <property type="protein sequence ID" value="TVY46771.1"/>
    <property type="molecule type" value="Genomic_DNA"/>
</dbReference>
<evidence type="ECO:0000256" key="4">
    <source>
        <dbReference type="SAM" id="SignalP"/>
    </source>
</evidence>
<feature type="binding site" evidence="2">
    <location>
        <begin position="534"/>
        <end position="535"/>
    </location>
    <ligand>
        <name>FAD</name>
        <dbReference type="ChEBI" id="CHEBI:57692"/>
    </ligand>
</feature>
<dbReference type="PROSITE" id="PS00624">
    <property type="entry name" value="GMC_OXRED_2"/>
    <property type="match status" value="1"/>
</dbReference>
<dbReference type="Proteomes" id="UP000481288">
    <property type="component" value="Unassembled WGS sequence"/>
</dbReference>
<dbReference type="InterPro" id="IPR012132">
    <property type="entry name" value="GMC_OxRdtase"/>
</dbReference>
<feature type="binding site" evidence="2">
    <location>
        <position position="240"/>
    </location>
    <ligand>
        <name>FAD</name>
        <dbReference type="ChEBI" id="CHEBI:57692"/>
    </ligand>
</feature>
<feature type="domain" description="Glucose-methanol-choline oxidoreductase N-terminal" evidence="5">
    <location>
        <begin position="110"/>
        <end position="133"/>
    </location>
</feature>
<accession>A0A7D8UVA5</accession>
<evidence type="ECO:0000256" key="2">
    <source>
        <dbReference type="PIRSR" id="PIRSR000137-2"/>
    </source>
</evidence>
<dbReference type="PANTHER" id="PTHR47190:SF1">
    <property type="entry name" value="GLUCOSE-METHANOL-CHOLINE OXIDOREDUCTASE N-TERMINAL DOMAIN-CONTAINING PROTEIN"/>
    <property type="match status" value="1"/>
</dbReference>
<protein>
    <submittedName>
        <fullName evidence="7">Cellobiose dehydrogenase</fullName>
    </submittedName>
</protein>
<dbReference type="PROSITE" id="PS00623">
    <property type="entry name" value="GMC_OXRED_1"/>
    <property type="match status" value="1"/>
</dbReference>
<dbReference type="PIRSF" id="PIRSF000137">
    <property type="entry name" value="Alcohol_oxidase"/>
    <property type="match status" value="1"/>
</dbReference>
<dbReference type="Gene3D" id="3.50.50.60">
    <property type="entry name" value="FAD/NAD(P)-binding domain"/>
    <property type="match status" value="1"/>
</dbReference>
<keyword evidence="8" id="KW-1185">Reference proteome</keyword>
<dbReference type="Pfam" id="PF05199">
    <property type="entry name" value="GMC_oxred_C"/>
    <property type="match status" value="1"/>
</dbReference>
<organism evidence="7 8">
    <name type="scientific">Lachnellula cervina</name>
    <dbReference type="NCBI Taxonomy" id="1316786"/>
    <lineage>
        <taxon>Eukaryota</taxon>
        <taxon>Fungi</taxon>
        <taxon>Dikarya</taxon>
        <taxon>Ascomycota</taxon>
        <taxon>Pezizomycotina</taxon>
        <taxon>Leotiomycetes</taxon>
        <taxon>Helotiales</taxon>
        <taxon>Lachnaceae</taxon>
        <taxon>Lachnellula</taxon>
    </lineage>
</organism>
<evidence type="ECO:0000259" key="6">
    <source>
        <dbReference type="PROSITE" id="PS00624"/>
    </source>
</evidence>
<dbReference type="InterPro" id="IPR007867">
    <property type="entry name" value="GMC_OxRtase_C"/>
</dbReference>
<evidence type="ECO:0000313" key="8">
    <source>
        <dbReference type="Proteomes" id="UP000481288"/>
    </source>
</evidence>
<dbReference type="PANTHER" id="PTHR47190">
    <property type="entry name" value="DEHYDROGENASE, PUTATIVE-RELATED"/>
    <property type="match status" value="1"/>
</dbReference>
<dbReference type="Pfam" id="PF00732">
    <property type="entry name" value="GMC_oxred_N"/>
    <property type="match status" value="1"/>
</dbReference>
<evidence type="ECO:0000259" key="5">
    <source>
        <dbReference type="PROSITE" id="PS00623"/>
    </source>
</evidence>
<keyword evidence="2 3" id="KW-0274">FAD</keyword>
<dbReference type="InterPro" id="IPR000172">
    <property type="entry name" value="GMC_OxRdtase_N"/>
</dbReference>
<evidence type="ECO:0000256" key="1">
    <source>
        <dbReference type="ARBA" id="ARBA00010790"/>
    </source>
</evidence>
<dbReference type="GO" id="GO:0050660">
    <property type="term" value="F:flavin adenine dinucleotide binding"/>
    <property type="evidence" value="ECO:0007669"/>
    <property type="project" value="InterPro"/>
</dbReference>